<keyword evidence="2" id="KW-1185">Reference proteome</keyword>
<accession>A0A913ZTP3</accession>
<dbReference type="GeneID" id="119727181"/>
<evidence type="ECO:0000313" key="2">
    <source>
        <dbReference type="Proteomes" id="UP000887568"/>
    </source>
</evidence>
<dbReference type="RefSeq" id="XP_038054972.1">
    <property type="nucleotide sequence ID" value="XM_038199044.1"/>
</dbReference>
<organism evidence="1 2">
    <name type="scientific">Patiria miniata</name>
    <name type="common">Bat star</name>
    <name type="synonym">Asterina miniata</name>
    <dbReference type="NCBI Taxonomy" id="46514"/>
    <lineage>
        <taxon>Eukaryota</taxon>
        <taxon>Metazoa</taxon>
        <taxon>Echinodermata</taxon>
        <taxon>Eleutherozoa</taxon>
        <taxon>Asterozoa</taxon>
        <taxon>Asteroidea</taxon>
        <taxon>Valvatacea</taxon>
        <taxon>Valvatida</taxon>
        <taxon>Asterinidae</taxon>
        <taxon>Patiria</taxon>
    </lineage>
</organism>
<protein>
    <submittedName>
        <fullName evidence="1">Uncharacterized protein</fullName>
    </submittedName>
</protein>
<reference evidence="1" key="1">
    <citation type="submission" date="2022-11" db="UniProtKB">
        <authorList>
            <consortium name="EnsemblMetazoa"/>
        </authorList>
    </citation>
    <scope>IDENTIFICATION</scope>
</reference>
<dbReference type="Proteomes" id="UP000887568">
    <property type="component" value="Unplaced"/>
</dbReference>
<name>A0A913ZTP3_PATMI</name>
<sequence>MASGAPGNNIAVSRREARPLRDVRDNDDAADLDRRFQQALALTEGVPISRMHRQDLDLLNRMLHERPQLLQTSSRFHYLKFADIVDVPRLEARSIETAEGVLEYLIATKEVEPTVADVLRKLRDSQQCYHVVRNLVNNIIQRGQNGV</sequence>
<proteinExistence type="predicted"/>
<evidence type="ECO:0000313" key="1">
    <source>
        <dbReference type="EnsemblMetazoa" id="XP_038054972.1"/>
    </source>
</evidence>
<dbReference type="OrthoDB" id="10412511at2759"/>
<dbReference type="OMA" id="MHREDIQ"/>
<dbReference type="EnsemblMetazoa" id="XM_038199044.1">
    <property type="protein sequence ID" value="XP_038054972.1"/>
    <property type="gene ID" value="LOC119727181"/>
</dbReference>
<dbReference type="AlphaFoldDB" id="A0A913ZTP3"/>